<reference evidence="2" key="3">
    <citation type="submission" date="2020-12" db="UniProtKB">
        <authorList>
            <consortium name="EnsemblPlants"/>
        </authorList>
    </citation>
    <scope>IDENTIFICATION</scope>
</reference>
<dbReference type="EnsemblPlants" id="Pp3c24_930V3.2">
    <property type="protein sequence ID" value="PAC:32909453.CDS.1"/>
    <property type="gene ID" value="Pp3c24_930"/>
</dbReference>
<sequence length="83" mass="9612">MGIVWEQRRQLDLTQTLRFFSRLIPLVARRSAPLLLPYLDFEPHGPSHDETQLNGRFTLPRAGKDMWMDRLMAELMNAEVGCG</sequence>
<accession>A0A2K1IF37</accession>
<evidence type="ECO:0000313" key="3">
    <source>
        <dbReference type="Proteomes" id="UP000006727"/>
    </source>
</evidence>
<reference evidence="1 3" key="1">
    <citation type="journal article" date="2008" name="Science">
        <title>The Physcomitrella genome reveals evolutionary insights into the conquest of land by plants.</title>
        <authorList>
            <person name="Rensing S."/>
            <person name="Lang D."/>
            <person name="Zimmer A."/>
            <person name="Terry A."/>
            <person name="Salamov A."/>
            <person name="Shapiro H."/>
            <person name="Nishiyama T."/>
            <person name="Perroud P.-F."/>
            <person name="Lindquist E."/>
            <person name="Kamisugi Y."/>
            <person name="Tanahashi T."/>
            <person name="Sakakibara K."/>
            <person name="Fujita T."/>
            <person name="Oishi K."/>
            <person name="Shin-I T."/>
            <person name="Kuroki Y."/>
            <person name="Toyoda A."/>
            <person name="Suzuki Y."/>
            <person name="Hashimoto A."/>
            <person name="Yamaguchi K."/>
            <person name="Sugano A."/>
            <person name="Kohara Y."/>
            <person name="Fujiyama A."/>
            <person name="Anterola A."/>
            <person name="Aoki S."/>
            <person name="Ashton N."/>
            <person name="Barbazuk W.B."/>
            <person name="Barker E."/>
            <person name="Bennetzen J."/>
            <person name="Bezanilla M."/>
            <person name="Blankenship R."/>
            <person name="Cho S.H."/>
            <person name="Dutcher S."/>
            <person name="Estelle M."/>
            <person name="Fawcett J.A."/>
            <person name="Gundlach H."/>
            <person name="Hanada K."/>
            <person name="Heyl A."/>
            <person name="Hicks K.A."/>
            <person name="Hugh J."/>
            <person name="Lohr M."/>
            <person name="Mayer K."/>
            <person name="Melkozernov A."/>
            <person name="Murata T."/>
            <person name="Nelson D."/>
            <person name="Pils B."/>
            <person name="Prigge M."/>
            <person name="Reiss B."/>
            <person name="Renner T."/>
            <person name="Rombauts S."/>
            <person name="Rushton P."/>
            <person name="Sanderfoot A."/>
            <person name="Schween G."/>
            <person name="Shiu S.-H."/>
            <person name="Stueber K."/>
            <person name="Theodoulou F.L."/>
            <person name="Tu H."/>
            <person name="Van de Peer Y."/>
            <person name="Verrier P.J."/>
            <person name="Waters E."/>
            <person name="Wood A."/>
            <person name="Yang L."/>
            <person name="Cove D."/>
            <person name="Cuming A."/>
            <person name="Hasebe M."/>
            <person name="Lucas S."/>
            <person name="Mishler D.B."/>
            <person name="Reski R."/>
            <person name="Grigoriev I."/>
            <person name="Quatrano R.S."/>
            <person name="Boore J.L."/>
        </authorList>
    </citation>
    <scope>NUCLEOTIDE SEQUENCE [LARGE SCALE GENOMIC DNA]</scope>
    <source>
        <strain evidence="2 3">cv. Gransden 2004</strain>
    </source>
</reference>
<gene>
    <name evidence="1" type="ORF">PHYPA_028484</name>
</gene>
<dbReference type="Proteomes" id="UP000006727">
    <property type="component" value="Chromosome 24"/>
</dbReference>
<dbReference type="EMBL" id="ABEU02000024">
    <property type="protein sequence ID" value="PNR27892.1"/>
    <property type="molecule type" value="Genomic_DNA"/>
</dbReference>
<evidence type="ECO:0000313" key="2">
    <source>
        <dbReference type="EnsemblPlants" id="PAC:32909452.CDS.1"/>
    </source>
</evidence>
<dbReference type="EnsemblPlants" id="Pp3c24_930V3.1">
    <property type="protein sequence ID" value="PAC:32909452.CDS.1"/>
    <property type="gene ID" value="Pp3c24_930"/>
</dbReference>
<name>A0A2K1IF37_PHYPA</name>
<keyword evidence="3" id="KW-1185">Reference proteome</keyword>
<dbReference type="AlphaFoldDB" id="A0A2K1IF37"/>
<protein>
    <submittedName>
        <fullName evidence="1 2">Uncharacterized protein</fullName>
    </submittedName>
</protein>
<dbReference type="Gramene" id="Pp3c24_930V3.1">
    <property type="protein sequence ID" value="PAC:32909452.CDS.1"/>
    <property type="gene ID" value="Pp3c24_930"/>
</dbReference>
<proteinExistence type="predicted"/>
<evidence type="ECO:0000313" key="1">
    <source>
        <dbReference type="EMBL" id="PNR27892.1"/>
    </source>
</evidence>
<dbReference type="Gramene" id="Pp3c24_930V3.2">
    <property type="protein sequence ID" value="PAC:32909453.CDS.1"/>
    <property type="gene ID" value="Pp3c24_930"/>
</dbReference>
<dbReference type="PaxDb" id="3218-PP1S268_90V6.1"/>
<organism evidence="1">
    <name type="scientific">Physcomitrium patens</name>
    <name type="common">Spreading-leaved earth moss</name>
    <name type="synonym">Physcomitrella patens</name>
    <dbReference type="NCBI Taxonomy" id="3218"/>
    <lineage>
        <taxon>Eukaryota</taxon>
        <taxon>Viridiplantae</taxon>
        <taxon>Streptophyta</taxon>
        <taxon>Embryophyta</taxon>
        <taxon>Bryophyta</taxon>
        <taxon>Bryophytina</taxon>
        <taxon>Bryopsida</taxon>
        <taxon>Funariidae</taxon>
        <taxon>Funariales</taxon>
        <taxon>Funariaceae</taxon>
        <taxon>Physcomitrium</taxon>
    </lineage>
</organism>
<dbReference type="InParanoid" id="A0A2K1IF37"/>
<reference evidence="1 3" key="2">
    <citation type="journal article" date="2018" name="Plant J.">
        <title>The Physcomitrella patens chromosome-scale assembly reveals moss genome structure and evolution.</title>
        <authorList>
            <person name="Lang D."/>
            <person name="Ullrich K.K."/>
            <person name="Murat F."/>
            <person name="Fuchs J."/>
            <person name="Jenkins J."/>
            <person name="Haas F.B."/>
            <person name="Piednoel M."/>
            <person name="Gundlach H."/>
            <person name="Van Bel M."/>
            <person name="Meyberg R."/>
            <person name="Vives C."/>
            <person name="Morata J."/>
            <person name="Symeonidi A."/>
            <person name="Hiss M."/>
            <person name="Muchero W."/>
            <person name="Kamisugi Y."/>
            <person name="Saleh O."/>
            <person name="Blanc G."/>
            <person name="Decker E.L."/>
            <person name="van Gessel N."/>
            <person name="Grimwood J."/>
            <person name="Hayes R.D."/>
            <person name="Graham S.W."/>
            <person name="Gunter L.E."/>
            <person name="McDaniel S.F."/>
            <person name="Hoernstein S.N.W."/>
            <person name="Larsson A."/>
            <person name="Li F.W."/>
            <person name="Perroud P.F."/>
            <person name="Phillips J."/>
            <person name="Ranjan P."/>
            <person name="Rokshar D.S."/>
            <person name="Rothfels C.J."/>
            <person name="Schneider L."/>
            <person name="Shu S."/>
            <person name="Stevenson D.W."/>
            <person name="Thummler F."/>
            <person name="Tillich M."/>
            <person name="Villarreal Aguilar J.C."/>
            <person name="Widiez T."/>
            <person name="Wong G.K."/>
            <person name="Wymore A."/>
            <person name="Zhang Y."/>
            <person name="Zimmer A.D."/>
            <person name="Quatrano R.S."/>
            <person name="Mayer K.F.X."/>
            <person name="Goodstein D."/>
            <person name="Casacuberta J.M."/>
            <person name="Vandepoele K."/>
            <person name="Reski R."/>
            <person name="Cuming A.C."/>
            <person name="Tuskan G.A."/>
            <person name="Maumus F."/>
            <person name="Salse J."/>
            <person name="Schmutz J."/>
            <person name="Rensing S.A."/>
        </authorList>
    </citation>
    <scope>NUCLEOTIDE SEQUENCE [LARGE SCALE GENOMIC DNA]</scope>
    <source>
        <strain evidence="2 3">cv. Gransden 2004</strain>
    </source>
</reference>